<dbReference type="RefSeq" id="WP_173577825.1">
    <property type="nucleotide sequence ID" value="NZ_WOSW01000025.1"/>
</dbReference>
<sequence>MQRNQKQKDDLRVFFDALCEDYLRFEETASEPFSMNETLSNLAERLGFIGKRRIAHLAISDEEMRASGMMVLEAVCLCLLLRSAQTMQARDVGGRIH</sequence>
<keyword evidence="2" id="KW-1185">Reference proteome</keyword>
<dbReference type="EMBL" id="WOSW01000025">
    <property type="protein sequence ID" value="NHO33302.1"/>
    <property type="molecule type" value="Genomic_DNA"/>
</dbReference>
<evidence type="ECO:0000313" key="1">
    <source>
        <dbReference type="EMBL" id="NHO33302.1"/>
    </source>
</evidence>
<organism evidence="1 2">
    <name type="scientific">Acetobacter fallax</name>
    <dbReference type="NCBI Taxonomy" id="1737473"/>
    <lineage>
        <taxon>Bacteria</taxon>
        <taxon>Pseudomonadati</taxon>
        <taxon>Pseudomonadota</taxon>
        <taxon>Alphaproteobacteria</taxon>
        <taxon>Acetobacterales</taxon>
        <taxon>Acetobacteraceae</taxon>
        <taxon>Acetobacter</taxon>
    </lineage>
</organism>
<gene>
    <name evidence="1" type="ORF">GOB84_12155</name>
</gene>
<dbReference type="Proteomes" id="UP000615326">
    <property type="component" value="Unassembled WGS sequence"/>
</dbReference>
<protein>
    <submittedName>
        <fullName evidence="1">Uncharacterized protein</fullName>
    </submittedName>
</protein>
<name>A0ABX0KHB2_9PROT</name>
<accession>A0ABX0KHB2</accession>
<evidence type="ECO:0000313" key="2">
    <source>
        <dbReference type="Proteomes" id="UP000615326"/>
    </source>
</evidence>
<reference evidence="1 2" key="1">
    <citation type="journal article" date="2020" name="Int. J. Syst. Evol. Microbiol.">
        <title>Novel acetic acid bacteria from cider fermentations: Acetobacter conturbans sp. nov. and Acetobacter fallax sp. nov.</title>
        <authorList>
            <person name="Sombolestani A.S."/>
            <person name="Cleenwerck I."/>
            <person name="Cnockaert M."/>
            <person name="Borremans W."/>
            <person name="Wieme A.D."/>
            <person name="De Vuyst L."/>
            <person name="Vandamme P."/>
        </authorList>
    </citation>
    <scope>NUCLEOTIDE SEQUENCE [LARGE SCALE GENOMIC DNA]</scope>
    <source>
        <strain evidence="1 2">LMG 1637</strain>
    </source>
</reference>
<comment type="caution">
    <text evidence="1">The sequence shown here is derived from an EMBL/GenBank/DDBJ whole genome shotgun (WGS) entry which is preliminary data.</text>
</comment>
<proteinExistence type="predicted"/>